<name>A0ABZ3BW25_BURPY</name>
<feature type="region of interest" description="Disordered" evidence="1">
    <location>
        <begin position="59"/>
        <end position="87"/>
    </location>
</feature>
<evidence type="ECO:0000313" key="3">
    <source>
        <dbReference type="Proteomes" id="UP001484179"/>
    </source>
</evidence>
<feature type="compositionally biased region" description="Basic and acidic residues" evidence="1">
    <location>
        <begin position="63"/>
        <end position="72"/>
    </location>
</feature>
<sequence>MKPPKNHNRHINMPASSHDAYWYFKIVTLGASEFLQQREYCGAAKMPVDSVRTFDVVAQQSPHDGRARHDDFFTSTESDAPRPPRIRTRWGLALGHHGSSLDGKRLQTDRIQRAHLFR</sequence>
<dbReference type="EMBL" id="CP150851">
    <property type="protein sequence ID" value="WZW59186.1"/>
    <property type="molecule type" value="Genomic_DNA"/>
</dbReference>
<geneLocation type="plasmid" evidence="2 3">
    <name>unnamed</name>
</geneLocation>
<evidence type="ECO:0000256" key="1">
    <source>
        <dbReference type="SAM" id="MobiDB-lite"/>
    </source>
</evidence>
<gene>
    <name evidence="2" type="ORF">WN985_33030</name>
</gene>
<keyword evidence="2" id="KW-0614">Plasmid</keyword>
<reference evidence="2 3" key="1">
    <citation type="submission" date="2024-04" db="EMBL/GenBank/DDBJ databases">
        <title>Biological Control Activity of Plant Growth Promoting Rhizobacteria Burkholderia pyrrocinia BX1 against Tobacco black shank Introduction Tobacco black shank (TBS) caused by the oomycete Phytophthora. nicotianae (P. nicotianae) has become a destructive soil.</title>
        <authorList>
            <person name="Liu X."/>
            <person name="Shu C."/>
        </authorList>
    </citation>
    <scope>NUCLEOTIDE SEQUENCE [LARGE SCALE GENOMIC DNA]</scope>
    <source>
        <strain evidence="2 3">BX1</strain>
        <plasmid evidence="2 3">unnamed</plasmid>
    </source>
</reference>
<accession>A0ABZ3BW25</accession>
<protein>
    <submittedName>
        <fullName evidence="2">Uncharacterized protein</fullName>
    </submittedName>
</protein>
<dbReference type="Proteomes" id="UP001484179">
    <property type="component" value="Plasmid unnamed"/>
</dbReference>
<keyword evidence="3" id="KW-1185">Reference proteome</keyword>
<evidence type="ECO:0000313" key="2">
    <source>
        <dbReference type="EMBL" id="WZW59186.1"/>
    </source>
</evidence>
<proteinExistence type="predicted"/>
<organism evidence="2 3">
    <name type="scientific">Burkholderia pyrrocinia</name>
    <name type="common">Pseudomonas pyrrocinia</name>
    <dbReference type="NCBI Taxonomy" id="60550"/>
    <lineage>
        <taxon>Bacteria</taxon>
        <taxon>Pseudomonadati</taxon>
        <taxon>Pseudomonadota</taxon>
        <taxon>Betaproteobacteria</taxon>
        <taxon>Burkholderiales</taxon>
        <taxon>Burkholderiaceae</taxon>
        <taxon>Burkholderia</taxon>
        <taxon>Burkholderia cepacia complex</taxon>
    </lineage>
</organism>
<dbReference type="RefSeq" id="WP_342312401.1">
    <property type="nucleotide sequence ID" value="NZ_CP150851.1"/>
</dbReference>